<evidence type="ECO:0000256" key="1">
    <source>
        <dbReference type="SAM" id="Phobius"/>
    </source>
</evidence>
<feature type="domain" description="PAS" evidence="2">
    <location>
        <begin position="49"/>
        <end position="121"/>
    </location>
</feature>
<feature type="transmembrane region" description="Helical" evidence="1">
    <location>
        <begin position="12"/>
        <end position="34"/>
    </location>
</feature>
<name>A0ABP7U3E5_9FLAO</name>
<evidence type="ECO:0000313" key="3">
    <source>
        <dbReference type="EMBL" id="GAA4035297.1"/>
    </source>
</evidence>
<proteinExistence type="predicted"/>
<dbReference type="Gene3D" id="3.30.450.20">
    <property type="entry name" value="PAS domain"/>
    <property type="match status" value="1"/>
</dbReference>
<dbReference type="Proteomes" id="UP001500968">
    <property type="component" value="Unassembled WGS sequence"/>
</dbReference>
<comment type="caution">
    <text evidence="3">The sequence shown here is derived from an EMBL/GenBank/DDBJ whole genome shotgun (WGS) entry which is preliminary data.</text>
</comment>
<dbReference type="InterPro" id="IPR035965">
    <property type="entry name" value="PAS-like_dom_sf"/>
</dbReference>
<dbReference type="InterPro" id="IPR000014">
    <property type="entry name" value="PAS"/>
</dbReference>
<keyword evidence="1" id="KW-0812">Transmembrane</keyword>
<accession>A0ABP7U3E5</accession>
<sequence>MLVIEQFTSLSGVVLLVLESVIFTLSFSTAYYLIYYRPLHHSFQNSLELLNEFETVLRTTSDGFWITDIEHNGRILFVNDAYCEMIGYTRQELLQMNIRDIDCNESLEEMKNHFQRIIEKRHDRFVSTHMTKSGEKIEVEVSVTFLNINQGRFYVFLKNITQEQQLKRNMLGQNEKLYEIAFLQSHQVRAPIVRLLGLINLINYEEFNDPENKEIIHALKDSTVNFDEIIREIINKTNDLYQLKQENDSKQ</sequence>
<dbReference type="CDD" id="cd00130">
    <property type="entry name" value="PAS"/>
    <property type="match status" value="1"/>
</dbReference>
<dbReference type="EMBL" id="BAABCR010000015">
    <property type="protein sequence ID" value="GAA4035297.1"/>
    <property type="molecule type" value="Genomic_DNA"/>
</dbReference>
<reference evidence="4" key="1">
    <citation type="journal article" date="2019" name="Int. J. Syst. Evol. Microbiol.">
        <title>The Global Catalogue of Microorganisms (GCM) 10K type strain sequencing project: providing services to taxonomists for standard genome sequencing and annotation.</title>
        <authorList>
            <consortium name="The Broad Institute Genomics Platform"/>
            <consortium name="The Broad Institute Genome Sequencing Center for Infectious Disease"/>
            <person name="Wu L."/>
            <person name="Ma J."/>
        </authorList>
    </citation>
    <scope>NUCLEOTIDE SEQUENCE [LARGE SCALE GENOMIC DNA]</scope>
    <source>
        <strain evidence="4">JCM 17064</strain>
    </source>
</reference>
<evidence type="ECO:0000313" key="4">
    <source>
        <dbReference type="Proteomes" id="UP001500968"/>
    </source>
</evidence>
<dbReference type="NCBIfam" id="TIGR00229">
    <property type="entry name" value="sensory_box"/>
    <property type="match status" value="1"/>
</dbReference>
<dbReference type="Pfam" id="PF13426">
    <property type="entry name" value="PAS_9"/>
    <property type="match status" value="1"/>
</dbReference>
<gene>
    <name evidence="3" type="ORF">GCM10022386_20720</name>
</gene>
<dbReference type="SMART" id="SM00091">
    <property type="entry name" value="PAS"/>
    <property type="match status" value="1"/>
</dbReference>
<keyword evidence="1" id="KW-0472">Membrane</keyword>
<keyword evidence="1" id="KW-1133">Transmembrane helix</keyword>
<organism evidence="3 4">
    <name type="scientific">Flavobacterium cheonhonense</name>
    <dbReference type="NCBI Taxonomy" id="706185"/>
    <lineage>
        <taxon>Bacteria</taxon>
        <taxon>Pseudomonadati</taxon>
        <taxon>Bacteroidota</taxon>
        <taxon>Flavobacteriia</taxon>
        <taxon>Flavobacteriales</taxon>
        <taxon>Flavobacteriaceae</taxon>
        <taxon>Flavobacterium</taxon>
    </lineage>
</organism>
<protein>
    <recommendedName>
        <fullName evidence="2">PAS domain-containing protein</fullName>
    </recommendedName>
</protein>
<evidence type="ECO:0000259" key="2">
    <source>
        <dbReference type="PROSITE" id="PS50112"/>
    </source>
</evidence>
<dbReference type="PROSITE" id="PS50112">
    <property type="entry name" value="PAS"/>
    <property type="match status" value="1"/>
</dbReference>
<keyword evidence="4" id="KW-1185">Reference proteome</keyword>
<dbReference type="SUPFAM" id="SSF55785">
    <property type="entry name" value="PYP-like sensor domain (PAS domain)"/>
    <property type="match status" value="1"/>
</dbReference>